<evidence type="ECO:0000256" key="7">
    <source>
        <dbReference type="ARBA" id="ARBA00023136"/>
    </source>
</evidence>
<feature type="compositionally biased region" description="Polar residues" evidence="11">
    <location>
        <begin position="408"/>
        <end position="420"/>
    </location>
</feature>
<evidence type="ECO:0000256" key="9">
    <source>
        <dbReference type="ARBA" id="ARBA00046288"/>
    </source>
</evidence>
<dbReference type="PANTHER" id="PTHR45931">
    <property type="entry name" value="SI:CH211-59O9.10"/>
    <property type="match status" value="1"/>
</dbReference>
<keyword evidence="2" id="KW-0479">Metal-binding</keyword>
<evidence type="ECO:0000256" key="1">
    <source>
        <dbReference type="ARBA" id="ARBA00022692"/>
    </source>
</evidence>
<keyword evidence="3" id="KW-0732">Signal</keyword>
<comment type="caution">
    <text evidence="14">The sequence shown here is derived from an EMBL/GenBank/DDBJ whole genome shotgun (WGS) entry which is preliminary data.</text>
</comment>
<dbReference type="Pfam" id="PF13639">
    <property type="entry name" value="zf-RING_2"/>
    <property type="match status" value="1"/>
</dbReference>
<dbReference type="SMART" id="SM00184">
    <property type="entry name" value="RING"/>
    <property type="match status" value="1"/>
</dbReference>
<feature type="region of interest" description="Disordered" evidence="11">
    <location>
        <begin position="391"/>
        <end position="420"/>
    </location>
</feature>
<feature type="transmembrane region" description="Helical" evidence="12">
    <location>
        <begin position="205"/>
        <end position="226"/>
    </location>
</feature>
<feature type="compositionally biased region" description="Low complexity" evidence="11">
    <location>
        <begin position="349"/>
        <end position="368"/>
    </location>
</feature>
<comment type="subcellular location">
    <subcellularLocation>
        <location evidence="9">Endomembrane system</location>
        <topology evidence="9">Single-pass type I membrane protein</topology>
    </subcellularLocation>
</comment>
<keyword evidence="7 12" id="KW-0472">Membrane</keyword>
<gene>
    <name evidence="14" type="ORF">AWZ03_004062</name>
</gene>
<evidence type="ECO:0000256" key="2">
    <source>
        <dbReference type="ARBA" id="ARBA00022723"/>
    </source>
</evidence>
<dbReference type="InterPro" id="IPR003137">
    <property type="entry name" value="PA_domain"/>
</dbReference>
<dbReference type="FunFam" id="3.50.30.30:FF:000026">
    <property type="entry name" value="E3 ubiquitin-protein ligase RNF13"/>
    <property type="match status" value="1"/>
</dbReference>
<sequence length="576" mass="63819">MRHASSANDNNHKQQQRTQQHTKTIVVKQQLNDCEQQQFFNSSAICTKQQQEQQQQQKLQRTTSQLIEEFNDLPASFGPPIVDNNLRVFVVPHDPSDPYGCNNFSCPPRSSYPKNAKFVAIISRGGNCTFERKVRVAQERSYSAVVIYNNEGDELEQMTANNKSGINIPSVFVGITTGKTLLSFFTPEVVLIINDELPFNINTQLILPFSILIALCFLILIVYMIYKCIQEQRRLRRNRLPKRTLNKIPVLRYAKNDASIKYETCVICLEDFVEDDKLRVLPCSHPYHTHCIDPWLTQNRRVCPICKRKVFPKGGYVRARASRNPRPSLDSITDTDDDTTPLLQAQPQSVSAAGSAGSGSNSASINSAPLAENTTRHGTFRRGDAARTLNAEQENQSSDDENPLLHSTGAQASTSSSVQRRVNPFDRAINLPAHLANQLNQPRPSLWSRINFSSLFRRESTGISVAAPAYLDHVEAGTSEAAIRDTTETAQITVISNPTSNNILNPNLSGSFKDDDDMPPHRSIYEPIAISAPTTEQGVSTGAAGVADSEFLQTPTQGGIGVAALPHSGTDRQFLI</sequence>
<evidence type="ECO:0000256" key="3">
    <source>
        <dbReference type="ARBA" id="ARBA00022729"/>
    </source>
</evidence>
<proteinExistence type="predicted"/>
<dbReference type="InterPro" id="IPR046450">
    <property type="entry name" value="PA_dom_sf"/>
</dbReference>
<dbReference type="GO" id="GO:0008270">
    <property type="term" value="F:zinc ion binding"/>
    <property type="evidence" value="ECO:0007669"/>
    <property type="project" value="UniProtKB-KW"/>
</dbReference>
<dbReference type="AlphaFoldDB" id="A0A484BPC2"/>
<dbReference type="CDD" id="cd16665">
    <property type="entry name" value="RING-H2_RNF13-like"/>
    <property type="match status" value="1"/>
</dbReference>
<evidence type="ECO:0000256" key="11">
    <source>
        <dbReference type="SAM" id="MobiDB-lite"/>
    </source>
</evidence>
<dbReference type="InterPro" id="IPR051834">
    <property type="entry name" value="RING_finger_E3_ligase"/>
</dbReference>
<evidence type="ECO:0000256" key="5">
    <source>
        <dbReference type="ARBA" id="ARBA00022833"/>
    </source>
</evidence>
<keyword evidence="5" id="KW-0862">Zinc</keyword>
<dbReference type="STRING" id="7232.A0A484BPC2"/>
<keyword evidence="15" id="KW-1185">Reference proteome</keyword>
<evidence type="ECO:0000256" key="6">
    <source>
        <dbReference type="ARBA" id="ARBA00022989"/>
    </source>
</evidence>
<dbReference type="GO" id="GO:0012505">
    <property type="term" value="C:endomembrane system"/>
    <property type="evidence" value="ECO:0007669"/>
    <property type="project" value="UniProtKB-SubCell"/>
</dbReference>
<dbReference type="InterPro" id="IPR013083">
    <property type="entry name" value="Znf_RING/FYVE/PHD"/>
</dbReference>
<evidence type="ECO:0000256" key="4">
    <source>
        <dbReference type="ARBA" id="ARBA00022771"/>
    </source>
</evidence>
<protein>
    <recommendedName>
        <fullName evidence="13">RING-type domain-containing protein</fullName>
    </recommendedName>
</protein>
<dbReference type="EMBL" id="LSRL02000022">
    <property type="protein sequence ID" value="TDG49571.1"/>
    <property type="molecule type" value="Genomic_DNA"/>
</dbReference>
<evidence type="ECO:0000313" key="14">
    <source>
        <dbReference type="EMBL" id="TDG49571.1"/>
    </source>
</evidence>
<dbReference type="GO" id="GO:0005737">
    <property type="term" value="C:cytoplasm"/>
    <property type="evidence" value="ECO:0007669"/>
    <property type="project" value="UniProtKB-ARBA"/>
</dbReference>
<reference evidence="14 15" key="1">
    <citation type="journal article" date="2019" name="J. Hered.">
        <title>An Improved Genome Assembly for Drosophila navojoa, the Basal Species in the mojavensis Cluster.</title>
        <authorList>
            <person name="Vanderlinde T."/>
            <person name="Dupim E.G."/>
            <person name="Nazario-Yepiz N.O."/>
            <person name="Carvalho A.B."/>
        </authorList>
    </citation>
    <scope>NUCLEOTIDE SEQUENCE [LARGE SCALE GENOMIC DNA]</scope>
    <source>
        <strain evidence="14">Navoj_Jal97</strain>
        <tissue evidence="14">Whole organism</tissue>
    </source>
</reference>
<dbReference type="GO" id="GO:0005634">
    <property type="term" value="C:nucleus"/>
    <property type="evidence" value="ECO:0007669"/>
    <property type="project" value="TreeGrafter"/>
</dbReference>
<dbReference type="InterPro" id="IPR001841">
    <property type="entry name" value="Znf_RING"/>
</dbReference>
<feature type="region of interest" description="Disordered" evidence="11">
    <location>
        <begin position="317"/>
        <end position="379"/>
    </location>
</feature>
<dbReference type="OrthoDB" id="8062037at2759"/>
<dbReference type="InterPro" id="IPR044744">
    <property type="entry name" value="ZNRF4/RNF13/RNF167_PA"/>
</dbReference>
<dbReference type="CDD" id="cd02123">
    <property type="entry name" value="PA_C_RZF_like"/>
    <property type="match status" value="1"/>
</dbReference>
<dbReference type="Gene3D" id="3.50.30.30">
    <property type="match status" value="1"/>
</dbReference>
<keyword evidence="8" id="KW-0325">Glycoprotein</keyword>
<dbReference type="PANTHER" id="PTHR45931:SF20">
    <property type="entry name" value="RING-TYPE E3 UBIQUITIN TRANSFERASE"/>
    <property type="match status" value="1"/>
</dbReference>
<evidence type="ECO:0000259" key="13">
    <source>
        <dbReference type="PROSITE" id="PS50089"/>
    </source>
</evidence>
<dbReference type="SUPFAM" id="SSF52025">
    <property type="entry name" value="PA domain"/>
    <property type="match status" value="1"/>
</dbReference>
<keyword evidence="6 12" id="KW-1133">Transmembrane helix</keyword>
<dbReference type="OMA" id="TIKYETC"/>
<dbReference type="Gene3D" id="3.30.40.10">
    <property type="entry name" value="Zinc/RING finger domain, C3HC4 (zinc finger)"/>
    <property type="match status" value="1"/>
</dbReference>
<name>A0A484BPC2_DRONA</name>
<organism evidence="14 15">
    <name type="scientific">Drosophila navojoa</name>
    <name type="common">Fruit fly</name>
    <dbReference type="NCBI Taxonomy" id="7232"/>
    <lineage>
        <taxon>Eukaryota</taxon>
        <taxon>Metazoa</taxon>
        <taxon>Ecdysozoa</taxon>
        <taxon>Arthropoda</taxon>
        <taxon>Hexapoda</taxon>
        <taxon>Insecta</taxon>
        <taxon>Pterygota</taxon>
        <taxon>Neoptera</taxon>
        <taxon>Endopterygota</taxon>
        <taxon>Diptera</taxon>
        <taxon>Brachycera</taxon>
        <taxon>Muscomorpha</taxon>
        <taxon>Ephydroidea</taxon>
        <taxon>Drosophilidae</taxon>
        <taxon>Drosophila</taxon>
    </lineage>
</organism>
<feature type="domain" description="RING-type" evidence="13">
    <location>
        <begin position="265"/>
        <end position="307"/>
    </location>
</feature>
<evidence type="ECO:0000256" key="10">
    <source>
        <dbReference type="PROSITE-ProRule" id="PRU00175"/>
    </source>
</evidence>
<accession>A0A484BPC2</accession>
<feature type="region of interest" description="Disordered" evidence="11">
    <location>
        <begin position="1"/>
        <end position="22"/>
    </location>
</feature>
<evidence type="ECO:0000256" key="12">
    <source>
        <dbReference type="SAM" id="Phobius"/>
    </source>
</evidence>
<dbReference type="Proteomes" id="UP000295192">
    <property type="component" value="Unassembled WGS sequence"/>
</dbReference>
<dbReference type="SUPFAM" id="SSF57850">
    <property type="entry name" value="RING/U-box"/>
    <property type="match status" value="1"/>
</dbReference>
<evidence type="ECO:0000256" key="8">
    <source>
        <dbReference type="ARBA" id="ARBA00023180"/>
    </source>
</evidence>
<keyword evidence="1 12" id="KW-0812">Transmembrane</keyword>
<dbReference type="FunFam" id="3.30.40.10:FF:000429">
    <property type="entry name" value="E3 ubiquitin-protein ligase RNF13"/>
    <property type="match status" value="1"/>
</dbReference>
<dbReference type="Pfam" id="PF02225">
    <property type="entry name" value="PA"/>
    <property type="match status" value="1"/>
</dbReference>
<dbReference type="GO" id="GO:0061630">
    <property type="term" value="F:ubiquitin protein ligase activity"/>
    <property type="evidence" value="ECO:0007669"/>
    <property type="project" value="TreeGrafter"/>
</dbReference>
<dbReference type="GO" id="GO:0006511">
    <property type="term" value="P:ubiquitin-dependent protein catabolic process"/>
    <property type="evidence" value="ECO:0007669"/>
    <property type="project" value="TreeGrafter"/>
</dbReference>
<dbReference type="PROSITE" id="PS50089">
    <property type="entry name" value="ZF_RING_2"/>
    <property type="match status" value="1"/>
</dbReference>
<evidence type="ECO:0000313" key="15">
    <source>
        <dbReference type="Proteomes" id="UP000295192"/>
    </source>
</evidence>
<keyword evidence="4 10" id="KW-0863">Zinc-finger</keyword>